<evidence type="ECO:0000313" key="7">
    <source>
        <dbReference type="Proteomes" id="UP000199103"/>
    </source>
</evidence>
<dbReference type="Gene3D" id="1.10.10.60">
    <property type="entry name" value="Homeodomain-like"/>
    <property type="match status" value="2"/>
</dbReference>
<dbReference type="PANTHER" id="PTHR46796">
    <property type="entry name" value="HTH-TYPE TRANSCRIPTIONAL ACTIVATOR RHAS-RELATED"/>
    <property type="match status" value="1"/>
</dbReference>
<evidence type="ECO:0000313" key="6">
    <source>
        <dbReference type="EMBL" id="SDT25531.1"/>
    </source>
</evidence>
<dbReference type="Gene3D" id="2.60.120.10">
    <property type="entry name" value="Jelly Rolls"/>
    <property type="match status" value="1"/>
</dbReference>
<dbReference type="InterPro" id="IPR037923">
    <property type="entry name" value="HTH-like"/>
</dbReference>
<dbReference type="InterPro" id="IPR018062">
    <property type="entry name" value="HTH_AraC-typ_CS"/>
</dbReference>
<proteinExistence type="predicted"/>
<dbReference type="GO" id="GO:0043565">
    <property type="term" value="F:sequence-specific DNA binding"/>
    <property type="evidence" value="ECO:0007669"/>
    <property type="project" value="InterPro"/>
</dbReference>
<reference evidence="6 7" key="1">
    <citation type="submission" date="2016-10" db="EMBL/GenBank/DDBJ databases">
        <authorList>
            <person name="de Groot N.N."/>
        </authorList>
    </citation>
    <scope>NUCLEOTIDE SEQUENCE [LARGE SCALE GENOMIC DNA]</scope>
    <source>
        <strain evidence="6 7">DSM 21800</strain>
    </source>
</reference>
<keyword evidence="7" id="KW-1185">Reference proteome</keyword>
<keyword evidence="4" id="KW-0804">Transcription</keyword>
<dbReference type="Pfam" id="PF12833">
    <property type="entry name" value="HTH_18"/>
    <property type="match status" value="1"/>
</dbReference>
<organism evidence="6 7">
    <name type="scientific">Microlunatus soli</name>
    <dbReference type="NCBI Taxonomy" id="630515"/>
    <lineage>
        <taxon>Bacteria</taxon>
        <taxon>Bacillati</taxon>
        <taxon>Actinomycetota</taxon>
        <taxon>Actinomycetes</taxon>
        <taxon>Propionibacteriales</taxon>
        <taxon>Propionibacteriaceae</taxon>
        <taxon>Microlunatus</taxon>
    </lineage>
</organism>
<name>A0A1H1YVN1_9ACTN</name>
<dbReference type="AlphaFoldDB" id="A0A1H1YVN1"/>
<feature type="domain" description="HTH araC/xylS-type" evidence="5">
    <location>
        <begin position="175"/>
        <end position="273"/>
    </location>
</feature>
<dbReference type="InterPro" id="IPR014710">
    <property type="entry name" value="RmlC-like_jellyroll"/>
</dbReference>
<evidence type="ECO:0000259" key="5">
    <source>
        <dbReference type="PROSITE" id="PS01124"/>
    </source>
</evidence>
<dbReference type="InterPro" id="IPR003313">
    <property type="entry name" value="AraC-bd"/>
</dbReference>
<dbReference type="InterPro" id="IPR009057">
    <property type="entry name" value="Homeodomain-like_sf"/>
</dbReference>
<sequence>MVAEQPLPREIFDRLTAAPGQVLVMRHEFDRVPVHWHDYYEFVYVLDGHATHHHNGRDEVVSAGSAMLLGPTDFHGYSSDPGQSLRCFNIAIDPGFAEDQLASVLVDERLDRSWAVPDLMSAEPLFQQLWSESVSADHGRELMIESLLTCLLISFARTLPVPSAADTPAADAAMRQAVFFIERRFREPLTLREVAARAHLSPNHFSERFHAFTGSTFQTYLQHRRLRFARSLMRSSELSVAGAARAVGLNDPSHFARAYRQFFGTSPSVDRARQAGA</sequence>
<keyword evidence="1" id="KW-0805">Transcription regulation</keyword>
<dbReference type="InterPro" id="IPR018060">
    <property type="entry name" value="HTH_AraC"/>
</dbReference>
<dbReference type="STRING" id="630515.SAMN04489812_4812"/>
<evidence type="ECO:0000256" key="1">
    <source>
        <dbReference type="ARBA" id="ARBA00023015"/>
    </source>
</evidence>
<gene>
    <name evidence="6" type="ORF">SAMN04489812_4812</name>
</gene>
<protein>
    <submittedName>
        <fullName evidence="6">AraC-like ligand binding domain-containing protein</fullName>
    </submittedName>
</protein>
<accession>A0A1H1YVN1</accession>
<evidence type="ECO:0000256" key="2">
    <source>
        <dbReference type="ARBA" id="ARBA00023125"/>
    </source>
</evidence>
<dbReference type="Pfam" id="PF02311">
    <property type="entry name" value="AraC_binding"/>
    <property type="match status" value="1"/>
</dbReference>
<dbReference type="SUPFAM" id="SSF46689">
    <property type="entry name" value="Homeodomain-like"/>
    <property type="match status" value="2"/>
</dbReference>
<dbReference type="SUPFAM" id="SSF51215">
    <property type="entry name" value="Regulatory protein AraC"/>
    <property type="match status" value="1"/>
</dbReference>
<dbReference type="PROSITE" id="PS00041">
    <property type="entry name" value="HTH_ARAC_FAMILY_1"/>
    <property type="match status" value="1"/>
</dbReference>
<dbReference type="SMART" id="SM00342">
    <property type="entry name" value="HTH_ARAC"/>
    <property type="match status" value="1"/>
</dbReference>
<dbReference type="Proteomes" id="UP000199103">
    <property type="component" value="Chromosome I"/>
</dbReference>
<evidence type="ECO:0000256" key="4">
    <source>
        <dbReference type="ARBA" id="ARBA00023163"/>
    </source>
</evidence>
<dbReference type="PROSITE" id="PS01124">
    <property type="entry name" value="HTH_ARAC_FAMILY_2"/>
    <property type="match status" value="1"/>
</dbReference>
<dbReference type="GO" id="GO:0003700">
    <property type="term" value="F:DNA-binding transcription factor activity"/>
    <property type="evidence" value="ECO:0007669"/>
    <property type="project" value="InterPro"/>
</dbReference>
<keyword evidence="3" id="KW-0010">Activator</keyword>
<dbReference type="EMBL" id="LT629772">
    <property type="protein sequence ID" value="SDT25531.1"/>
    <property type="molecule type" value="Genomic_DNA"/>
</dbReference>
<dbReference type="InterPro" id="IPR050204">
    <property type="entry name" value="AraC_XylS_family_regulators"/>
</dbReference>
<evidence type="ECO:0000256" key="3">
    <source>
        <dbReference type="ARBA" id="ARBA00023159"/>
    </source>
</evidence>
<keyword evidence="2" id="KW-0238">DNA-binding</keyword>